<keyword evidence="1" id="KW-0175">Coiled coil</keyword>
<dbReference type="Proteomes" id="UP000561045">
    <property type="component" value="Unassembled WGS sequence"/>
</dbReference>
<sequence length="314" mass="36540">MVNPDWLRKRSREAEERLERQRKEEEAKRLKEEELRRLEEERLRRAQEERERIRKLVDTTIATFVRAAIKSALVGAKAADIEVDSAFITTEVESKLIERLQGMGYECYIRDSSKRWITTSRVVSKMLSRVASIPGTEHYRSQLGDALERQDEQRLLELTHDLRTDKSIALRPNDELFIRLHVIRHLESDQKDQIVCSLNGSWQPIDVVDARFTALHQAPSWMVSQGGAWLMERMGLCYQRDADRGLRETEFLLMSLPMKPERWGENEMTKFVSSGEPIGTSPFPDELMIQLLTVLGFKVRLEPTADARVMKVSW</sequence>
<protein>
    <submittedName>
        <fullName evidence="2">Uncharacterized protein</fullName>
    </submittedName>
</protein>
<feature type="coiled-coil region" evidence="1">
    <location>
        <begin position="8"/>
        <end position="56"/>
    </location>
</feature>
<proteinExistence type="predicted"/>
<evidence type="ECO:0000313" key="2">
    <source>
        <dbReference type="EMBL" id="MBB4013637.1"/>
    </source>
</evidence>
<dbReference type="EMBL" id="JACIET010000002">
    <property type="protein sequence ID" value="MBB4013637.1"/>
    <property type="molecule type" value="Genomic_DNA"/>
</dbReference>
<dbReference type="RefSeq" id="WP_183635570.1">
    <property type="nucleotide sequence ID" value="NZ_BAABLE010000005.1"/>
</dbReference>
<organism evidence="2 3">
    <name type="scientific">Niveibacterium umoris</name>
    <dbReference type="NCBI Taxonomy" id="1193620"/>
    <lineage>
        <taxon>Bacteria</taxon>
        <taxon>Pseudomonadati</taxon>
        <taxon>Pseudomonadota</taxon>
        <taxon>Betaproteobacteria</taxon>
        <taxon>Rhodocyclales</taxon>
        <taxon>Rhodocyclaceae</taxon>
        <taxon>Niveibacterium</taxon>
    </lineage>
</organism>
<gene>
    <name evidence="2" type="ORF">GGR36_002983</name>
</gene>
<reference evidence="2 3" key="1">
    <citation type="submission" date="2020-08" db="EMBL/GenBank/DDBJ databases">
        <title>Genomic Encyclopedia of Type Strains, Phase IV (KMG-IV): sequencing the most valuable type-strain genomes for metagenomic binning, comparative biology and taxonomic classification.</title>
        <authorList>
            <person name="Goeker M."/>
        </authorList>
    </citation>
    <scope>NUCLEOTIDE SEQUENCE [LARGE SCALE GENOMIC DNA]</scope>
    <source>
        <strain evidence="2 3">DSM 106739</strain>
    </source>
</reference>
<accession>A0A840BTF5</accession>
<evidence type="ECO:0000256" key="1">
    <source>
        <dbReference type="SAM" id="Coils"/>
    </source>
</evidence>
<comment type="caution">
    <text evidence="2">The sequence shown here is derived from an EMBL/GenBank/DDBJ whole genome shotgun (WGS) entry which is preliminary data.</text>
</comment>
<evidence type="ECO:0000313" key="3">
    <source>
        <dbReference type="Proteomes" id="UP000561045"/>
    </source>
</evidence>
<name>A0A840BTF5_9RHOO</name>
<dbReference type="AlphaFoldDB" id="A0A840BTF5"/>
<keyword evidence="3" id="KW-1185">Reference proteome</keyword>